<dbReference type="EMBL" id="LR899849">
    <property type="protein sequence ID" value="CAD7242895.1"/>
    <property type="molecule type" value="Genomic_DNA"/>
</dbReference>
<evidence type="ECO:0000256" key="8">
    <source>
        <dbReference type="ARBA" id="ARBA00023136"/>
    </source>
</evidence>
<dbReference type="AlphaFoldDB" id="A0A7R8X4Z9"/>
<reference evidence="13" key="1">
    <citation type="submission" date="2020-11" db="EMBL/GenBank/DDBJ databases">
        <authorList>
            <person name="Tran Van P."/>
        </authorList>
    </citation>
    <scope>NUCLEOTIDE SEQUENCE</scope>
</reference>
<keyword evidence="4" id="KW-0812">Transmembrane</keyword>
<dbReference type="Pfam" id="PF05450">
    <property type="entry name" value="Nicastrin"/>
    <property type="match status" value="1"/>
</dbReference>
<feature type="repeat" description="ANK" evidence="10">
    <location>
        <begin position="192"/>
        <end position="224"/>
    </location>
</feature>
<dbReference type="Gene3D" id="3.40.630.10">
    <property type="entry name" value="Zn peptidases"/>
    <property type="match status" value="1"/>
</dbReference>
<dbReference type="Pfam" id="PF13857">
    <property type="entry name" value="Ank_5"/>
    <property type="match status" value="1"/>
</dbReference>
<dbReference type="PROSITE" id="PS50088">
    <property type="entry name" value="ANK_REPEAT"/>
    <property type="match status" value="4"/>
</dbReference>
<evidence type="ECO:0000256" key="4">
    <source>
        <dbReference type="ARBA" id="ARBA00022692"/>
    </source>
</evidence>
<dbReference type="InterPro" id="IPR036770">
    <property type="entry name" value="Ankyrin_rpt-contain_sf"/>
</dbReference>
<keyword evidence="6" id="KW-0914">Notch signaling pathway</keyword>
<organism evidence="13">
    <name type="scientific">Darwinula stevensoni</name>
    <dbReference type="NCBI Taxonomy" id="69355"/>
    <lineage>
        <taxon>Eukaryota</taxon>
        <taxon>Metazoa</taxon>
        <taxon>Ecdysozoa</taxon>
        <taxon>Arthropoda</taxon>
        <taxon>Crustacea</taxon>
        <taxon>Oligostraca</taxon>
        <taxon>Ostracoda</taxon>
        <taxon>Podocopa</taxon>
        <taxon>Podocopida</taxon>
        <taxon>Darwinulocopina</taxon>
        <taxon>Darwinuloidea</taxon>
        <taxon>Darwinulidae</taxon>
        <taxon>Darwinula</taxon>
    </lineage>
</organism>
<evidence type="ECO:0000313" key="13">
    <source>
        <dbReference type="EMBL" id="CAD7242895.1"/>
    </source>
</evidence>
<keyword evidence="7" id="KW-1133">Transmembrane helix</keyword>
<protein>
    <recommendedName>
        <fullName evidence="3">Nicastrin</fullName>
    </recommendedName>
</protein>
<dbReference type="GO" id="GO:0007220">
    <property type="term" value="P:Notch receptor processing"/>
    <property type="evidence" value="ECO:0007669"/>
    <property type="project" value="TreeGrafter"/>
</dbReference>
<dbReference type="GO" id="GO:0005886">
    <property type="term" value="C:plasma membrane"/>
    <property type="evidence" value="ECO:0007669"/>
    <property type="project" value="UniProtKB-ARBA"/>
</dbReference>
<dbReference type="InterPro" id="IPR002110">
    <property type="entry name" value="Ankyrin_rpt"/>
</dbReference>
<name>A0A7R8X4Z9_9CRUS</name>
<dbReference type="SUPFAM" id="SSF48403">
    <property type="entry name" value="Ankyrin repeat"/>
    <property type="match status" value="1"/>
</dbReference>
<dbReference type="GO" id="GO:0007219">
    <property type="term" value="P:Notch signaling pathway"/>
    <property type="evidence" value="ECO:0007669"/>
    <property type="project" value="UniProtKB-KW"/>
</dbReference>
<evidence type="ECO:0000259" key="12">
    <source>
        <dbReference type="Pfam" id="PF18266"/>
    </source>
</evidence>
<dbReference type="OrthoDB" id="755951at2759"/>
<keyword evidence="5" id="KW-0732">Signal</keyword>
<dbReference type="EMBL" id="CAJPEV010000332">
    <property type="protein sequence ID" value="CAG0884108.1"/>
    <property type="molecule type" value="Genomic_DNA"/>
</dbReference>
<evidence type="ECO:0000313" key="14">
    <source>
        <dbReference type="Proteomes" id="UP000677054"/>
    </source>
</evidence>
<evidence type="ECO:0000256" key="1">
    <source>
        <dbReference type="ARBA" id="ARBA00004479"/>
    </source>
</evidence>
<dbReference type="SUPFAM" id="SSF53187">
    <property type="entry name" value="Zn-dependent exopeptidases"/>
    <property type="match status" value="1"/>
</dbReference>
<sequence length="925" mass="101685">MSDPNGRTGKILNTSPKHGMESRAFDSGYMDSGEIMDSASGLNVEIKTMSCTRDRDNRQIPQVKEPKTMSSGTRCKIDYNRSDSGVDIGLNEQLSQLQLDEVRSDSGSCLDSGVLSGDSTLPSPDPHCLQLKNSPLGIDEDHMKKLVSDAFKQDQDGDTYLHLAIMQGFVEVVFSLIRLATSASQLNIPNDLGQTPLHLAVLYGEPRIVRRLVLAGGDVNCRDKEGNTPLHLASIKGDLPSLHQMIRPISSLEANSLFQRYTVVPQFARDFNQRNYEGRACIHLAAWNGHSHVLRYLHAIGGDMNLKEGKGGETALHVAIRRGDVRMAGMLMKECGADPRVTDYQGFNALHLAQWSDTRHPHLTAFIHDLIRLRVPSSPLPASILNEDSSSSDDEDDFPSFQTLWVLELMLVMALCFSALGTKTKMYIDIAANITCFRRFNSTSQTGCSSHKDGNVGIVHVVSGREDTNWILTEGGTPPYVPVLYGSTTSPANLTELAWSSRVSAIVILDDLDDTLVGNWINFSSDAKCPNYPFSFYQERDKCTTRNSWNPAGYDLAHLDWPIPVMFLDAQADSDRLVNHCYKTFNKPWNGTGGKLEDRSYPLCALQLTTRMLGAVNTPTCMRRGDGELLLFGGGGDSVQCEPLGGDSIHMPLVPRQKKNFNYTTGSVTIVAARMDTSSLFANIGPGGDSVVTGLVTWMITAHLLSRKEFRAGLNSSNESIHFMLFNGEAWGYIGSSRILYDMAEGSFPEAMDETKEIQPSLMKVEHIKQWIEIGQVSPSSRGNPVLYVHSNAPNDPQVEKMTKLLSNYSNSKIGKANSGVQLPPSSLHSALKANKTIPGILLANFPDSSFQNSFYNGFKEVGKALNFECNSTQISALAQHLTTTAEALASSVYDLITNKGPSFDVSQLINVSTVRFQNENWSDL</sequence>
<dbReference type="PANTHER" id="PTHR21092">
    <property type="entry name" value="NICASTRIN"/>
    <property type="match status" value="1"/>
</dbReference>
<keyword evidence="14" id="KW-1185">Reference proteome</keyword>
<dbReference type="PROSITE" id="PS50297">
    <property type="entry name" value="ANK_REP_REGION"/>
    <property type="match status" value="2"/>
</dbReference>
<evidence type="ECO:0000256" key="7">
    <source>
        <dbReference type="ARBA" id="ARBA00022989"/>
    </source>
</evidence>
<feature type="domain" description="Nicastrin small lobe" evidence="12">
    <location>
        <begin position="435"/>
        <end position="612"/>
    </location>
</feature>
<evidence type="ECO:0000256" key="3">
    <source>
        <dbReference type="ARBA" id="ARBA00015303"/>
    </source>
</evidence>
<evidence type="ECO:0000256" key="9">
    <source>
        <dbReference type="ARBA" id="ARBA00023180"/>
    </source>
</evidence>
<evidence type="ECO:0000256" key="2">
    <source>
        <dbReference type="ARBA" id="ARBA00007717"/>
    </source>
</evidence>
<dbReference type="Gene3D" id="1.25.40.20">
    <property type="entry name" value="Ankyrin repeat-containing domain"/>
    <property type="match status" value="1"/>
</dbReference>
<proteinExistence type="inferred from homology"/>
<evidence type="ECO:0000256" key="11">
    <source>
        <dbReference type="SAM" id="MobiDB-lite"/>
    </source>
</evidence>
<dbReference type="SMART" id="SM00248">
    <property type="entry name" value="ANK"/>
    <property type="match status" value="5"/>
</dbReference>
<feature type="repeat" description="ANK" evidence="10">
    <location>
        <begin position="311"/>
        <end position="344"/>
    </location>
</feature>
<evidence type="ECO:0000256" key="10">
    <source>
        <dbReference type="PROSITE-ProRule" id="PRU00023"/>
    </source>
</evidence>
<evidence type="ECO:0000256" key="6">
    <source>
        <dbReference type="ARBA" id="ARBA00022976"/>
    </source>
</evidence>
<dbReference type="Pfam" id="PF18266">
    <property type="entry name" value="Ncstrn_small"/>
    <property type="match status" value="1"/>
</dbReference>
<dbReference type="PANTHER" id="PTHR21092:SF0">
    <property type="entry name" value="NICASTRIN"/>
    <property type="match status" value="1"/>
</dbReference>
<feature type="repeat" description="ANK" evidence="10">
    <location>
        <begin position="277"/>
        <end position="309"/>
    </location>
</feature>
<keyword evidence="9" id="KW-0325">Glycoprotein</keyword>
<dbReference type="Proteomes" id="UP000677054">
    <property type="component" value="Unassembled WGS sequence"/>
</dbReference>
<keyword evidence="10" id="KW-0040">ANK repeat</keyword>
<feature type="region of interest" description="Disordered" evidence="11">
    <location>
        <begin position="1"/>
        <end position="23"/>
    </location>
</feature>
<dbReference type="InterPro" id="IPR041084">
    <property type="entry name" value="Ncstrn_small"/>
</dbReference>
<feature type="repeat" description="ANK" evidence="10">
    <location>
        <begin position="156"/>
        <end position="188"/>
    </location>
</feature>
<dbReference type="Pfam" id="PF12796">
    <property type="entry name" value="Ank_2"/>
    <property type="match status" value="1"/>
</dbReference>
<evidence type="ECO:0000256" key="5">
    <source>
        <dbReference type="ARBA" id="ARBA00022729"/>
    </source>
</evidence>
<comment type="subcellular location">
    <subcellularLocation>
        <location evidence="1">Membrane</location>
        <topology evidence="1">Single-pass type I membrane protein</topology>
    </subcellularLocation>
</comment>
<keyword evidence="8" id="KW-0472">Membrane</keyword>
<gene>
    <name evidence="13" type="ORF">DSTB1V02_LOCUS2836</name>
</gene>
<dbReference type="InterPro" id="IPR008710">
    <property type="entry name" value="Nicastrin"/>
</dbReference>
<accession>A0A7R8X4Z9</accession>
<dbReference type="GO" id="GO:0016485">
    <property type="term" value="P:protein processing"/>
    <property type="evidence" value="ECO:0007669"/>
    <property type="project" value="InterPro"/>
</dbReference>
<comment type="similarity">
    <text evidence="2">Belongs to the nicastrin family.</text>
</comment>